<evidence type="ECO:0000259" key="2">
    <source>
        <dbReference type="Pfam" id="PF01693"/>
    </source>
</evidence>
<proteinExistence type="predicted"/>
<evidence type="ECO:0000313" key="4">
    <source>
        <dbReference type="Proteomes" id="UP001218218"/>
    </source>
</evidence>
<dbReference type="AlphaFoldDB" id="A0AAD7A0Z9"/>
<organism evidence="3 4">
    <name type="scientific">Mycena albidolilacea</name>
    <dbReference type="NCBI Taxonomy" id="1033008"/>
    <lineage>
        <taxon>Eukaryota</taxon>
        <taxon>Fungi</taxon>
        <taxon>Dikarya</taxon>
        <taxon>Basidiomycota</taxon>
        <taxon>Agaricomycotina</taxon>
        <taxon>Agaricomycetes</taxon>
        <taxon>Agaricomycetidae</taxon>
        <taxon>Agaricales</taxon>
        <taxon>Marasmiineae</taxon>
        <taxon>Mycenaceae</taxon>
        <taxon>Mycena</taxon>
    </lineage>
</organism>
<dbReference type="InterPro" id="IPR011320">
    <property type="entry name" value="RNase_H1_N"/>
</dbReference>
<feature type="compositionally biased region" description="Basic and acidic residues" evidence="1">
    <location>
        <begin position="1"/>
        <end position="10"/>
    </location>
</feature>
<evidence type="ECO:0000256" key="1">
    <source>
        <dbReference type="SAM" id="MobiDB-lite"/>
    </source>
</evidence>
<comment type="caution">
    <text evidence="3">The sequence shown here is derived from an EMBL/GenBank/DDBJ whole genome shotgun (WGS) entry which is preliminary data.</text>
</comment>
<feature type="domain" description="Ribonuclease H1 N-terminal" evidence="2">
    <location>
        <begin position="142"/>
        <end position="182"/>
    </location>
</feature>
<keyword evidence="4" id="KW-1185">Reference proteome</keyword>
<name>A0AAD7A0Z9_9AGAR</name>
<dbReference type="Pfam" id="PF01693">
    <property type="entry name" value="Cauli_VI"/>
    <property type="match status" value="1"/>
</dbReference>
<dbReference type="SUPFAM" id="SSF55658">
    <property type="entry name" value="L9 N-domain-like"/>
    <property type="match status" value="1"/>
</dbReference>
<accession>A0AAD7A0Z9</accession>
<gene>
    <name evidence="3" type="ORF">DFH08DRAFT_960679</name>
</gene>
<protein>
    <recommendedName>
        <fullName evidence="2">Ribonuclease H1 N-terminal domain-containing protein</fullName>
    </recommendedName>
</protein>
<dbReference type="Gene3D" id="3.40.970.10">
    <property type="entry name" value="Ribonuclease H1, N-terminal domain"/>
    <property type="match status" value="1"/>
</dbReference>
<dbReference type="InterPro" id="IPR009027">
    <property type="entry name" value="Ribosomal_bL9/RNase_H1_N"/>
</dbReference>
<dbReference type="EMBL" id="JARIHO010000019">
    <property type="protein sequence ID" value="KAJ7347339.1"/>
    <property type="molecule type" value="Genomic_DNA"/>
</dbReference>
<evidence type="ECO:0000313" key="3">
    <source>
        <dbReference type="EMBL" id="KAJ7347339.1"/>
    </source>
</evidence>
<sequence>MRNDDRHPQRDVGSPDDTANDPEIARLLAEFNISESGLLTPPPTAPQHLSRIPRRLSSSAPPPYSVGDAPHLSEYPRNYSAIGPAPVTPTRSSTYSFRTPCTRGVTQDWSLAGYATQGVRGAHVVSHRSSPVSKKKKKSVAYVVFCGLKCGVFATWDEVEPLVTGVPNCIFRGFPSFATAQAAFEHAETRSWTRDLSRSHPAPIASLPEPISPIIASNALSITSETDNDRWYVVYQGIRPGVYRSQ</sequence>
<dbReference type="InterPro" id="IPR037056">
    <property type="entry name" value="RNase_H1_N_sf"/>
</dbReference>
<reference evidence="3" key="1">
    <citation type="submission" date="2023-03" db="EMBL/GenBank/DDBJ databases">
        <title>Massive genome expansion in bonnet fungi (Mycena s.s.) driven by repeated elements and novel gene families across ecological guilds.</title>
        <authorList>
            <consortium name="Lawrence Berkeley National Laboratory"/>
            <person name="Harder C.B."/>
            <person name="Miyauchi S."/>
            <person name="Viragh M."/>
            <person name="Kuo A."/>
            <person name="Thoen E."/>
            <person name="Andreopoulos B."/>
            <person name="Lu D."/>
            <person name="Skrede I."/>
            <person name="Drula E."/>
            <person name="Henrissat B."/>
            <person name="Morin E."/>
            <person name="Kohler A."/>
            <person name="Barry K."/>
            <person name="LaButti K."/>
            <person name="Morin E."/>
            <person name="Salamov A."/>
            <person name="Lipzen A."/>
            <person name="Mereny Z."/>
            <person name="Hegedus B."/>
            <person name="Baldrian P."/>
            <person name="Stursova M."/>
            <person name="Weitz H."/>
            <person name="Taylor A."/>
            <person name="Grigoriev I.V."/>
            <person name="Nagy L.G."/>
            <person name="Martin F."/>
            <person name="Kauserud H."/>
        </authorList>
    </citation>
    <scope>NUCLEOTIDE SEQUENCE</scope>
    <source>
        <strain evidence="3">CBHHK002</strain>
    </source>
</reference>
<feature type="region of interest" description="Disordered" evidence="1">
    <location>
        <begin position="1"/>
        <end position="63"/>
    </location>
</feature>
<dbReference type="Proteomes" id="UP001218218">
    <property type="component" value="Unassembled WGS sequence"/>
</dbReference>